<evidence type="ECO:0000256" key="7">
    <source>
        <dbReference type="ARBA" id="ARBA00022857"/>
    </source>
</evidence>
<feature type="binding site" evidence="14">
    <location>
        <begin position="225"/>
        <end position="226"/>
    </location>
    <ligand>
        <name>FMN</name>
        <dbReference type="ChEBI" id="CHEBI:58210"/>
    </ligand>
</feature>
<feature type="binding site" evidence="14">
    <location>
        <begin position="16"/>
        <end position="18"/>
    </location>
    <ligand>
        <name>FMN</name>
        <dbReference type="ChEBI" id="CHEBI:58210"/>
    </ligand>
</feature>
<reference evidence="16" key="2">
    <citation type="journal article" date="2021" name="PeerJ">
        <title>Extensive microbial diversity within the chicken gut microbiome revealed by metagenomics and culture.</title>
        <authorList>
            <person name="Gilroy R."/>
            <person name="Ravi A."/>
            <person name="Getino M."/>
            <person name="Pursley I."/>
            <person name="Horton D.L."/>
            <person name="Alikhan N.F."/>
            <person name="Baker D."/>
            <person name="Gharbi K."/>
            <person name="Hall N."/>
            <person name="Watson M."/>
            <person name="Adriaenssens E.M."/>
            <person name="Foster-Nyarko E."/>
            <person name="Jarju S."/>
            <person name="Secka A."/>
            <person name="Antonio M."/>
            <person name="Oren A."/>
            <person name="Chaudhuri R.R."/>
            <person name="La Ragione R."/>
            <person name="Hildebrand F."/>
            <person name="Pallen M.J."/>
        </authorList>
    </citation>
    <scope>NUCLEOTIDE SEQUENCE</scope>
    <source>
        <strain evidence="16">ChiGjej1B1-19959</strain>
    </source>
</reference>
<dbReference type="Pfam" id="PF01207">
    <property type="entry name" value="Dus"/>
    <property type="match status" value="1"/>
</dbReference>
<dbReference type="InterPro" id="IPR001269">
    <property type="entry name" value="DUS_fam"/>
</dbReference>
<evidence type="ECO:0000256" key="12">
    <source>
        <dbReference type="PIRNR" id="PIRNR006621"/>
    </source>
</evidence>
<dbReference type="PANTHER" id="PTHR45846">
    <property type="entry name" value="TRNA-DIHYDROURIDINE(47) SYNTHASE [NAD(P)(+)]-LIKE"/>
    <property type="match status" value="1"/>
</dbReference>
<gene>
    <name evidence="16" type="primary">dusB</name>
    <name evidence="16" type="ORF">IAC53_00095</name>
</gene>
<dbReference type="PROSITE" id="PS01136">
    <property type="entry name" value="UPF0034"/>
    <property type="match status" value="1"/>
</dbReference>
<dbReference type="InterPro" id="IPR018517">
    <property type="entry name" value="tRNA_hU_synthase_CS"/>
</dbReference>
<evidence type="ECO:0000256" key="1">
    <source>
        <dbReference type="ARBA" id="ARBA00001917"/>
    </source>
</evidence>
<accession>A0A9D1ID25</accession>
<dbReference type="SUPFAM" id="SSF51395">
    <property type="entry name" value="FMN-linked oxidoreductases"/>
    <property type="match status" value="1"/>
</dbReference>
<proteinExistence type="inferred from homology"/>
<evidence type="ECO:0000256" key="9">
    <source>
        <dbReference type="ARBA" id="ARBA00023002"/>
    </source>
</evidence>
<keyword evidence="8" id="KW-0694">RNA-binding</keyword>
<dbReference type="InterPro" id="IPR024036">
    <property type="entry name" value="tRNA-dHydroUridine_Synthase_C"/>
</dbReference>
<evidence type="ECO:0000256" key="14">
    <source>
        <dbReference type="PIRSR" id="PIRSR006621-2"/>
    </source>
</evidence>
<keyword evidence="4 12" id="KW-0285">Flavoprotein</keyword>
<comment type="function">
    <text evidence="2 12">Catalyzes the synthesis of 5,6-dihydrouridine (D), a modified base found in the D-loop of most tRNAs, via the reduction of the C5-C6 double bond in target uridines.</text>
</comment>
<comment type="similarity">
    <text evidence="12">Belongs to the dus family.</text>
</comment>
<keyword evidence="3" id="KW-0820">tRNA-binding</keyword>
<keyword evidence="6 12" id="KW-0819">tRNA processing</keyword>
<comment type="caution">
    <text evidence="16">The sequence shown here is derived from an EMBL/GenBank/DDBJ whole genome shotgun (WGS) entry which is preliminary data.</text>
</comment>
<evidence type="ECO:0000256" key="2">
    <source>
        <dbReference type="ARBA" id="ARBA00002790"/>
    </source>
</evidence>
<comment type="catalytic activity">
    <reaction evidence="10">
        <text>a 5,6-dihydrouridine in tRNA + NADP(+) = a uridine in tRNA + NADPH + H(+)</text>
        <dbReference type="Rhea" id="RHEA:23624"/>
        <dbReference type="Rhea" id="RHEA-COMP:13339"/>
        <dbReference type="Rhea" id="RHEA-COMP:13887"/>
        <dbReference type="ChEBI" id="CHEBI:15378"/>
        <dbReference type="ChEBI" id="CHEBI:57783"/>
        <dbReference type="ChEBI" id="CHEBI:58349"/>
        <dbReference type="ChEBI" id="CHEBI:65315"/>
        <dbReference type="ChEBI" id="CHEBI:74443"/>
    </reaction>
</comment>
<dbReference type="AlphaFoldDB" id="A0A9D1ID25"/>
<dbReference type="Gene3D" id="1.10.1200.80">
    <property type="entry name" value="Putative flavin oxidoreducatase, domain 2"/>
    <property type="match status" value="1"/>
</dbReference>
<evidence type="ECO:0000313" key="16">
    <source>
        <dbReference type="EMBL" id="HIU35003.1"/>
    </source>
</evidence>
<dbReference type="EC" id="1.3.1.-" evidence="12"/>
<dbReference type="InterPro" id="IPR004652">
    <property type="entry name" value="DusB-like"/>
</dbReference>
<dbReference type="PIRSF" id="PIRSF006621">
    <property type="entry name" value="Dus"/>
    <property type="match status" value="1"/>
</dbReference>
<evidence type="ECO:0000256" key="3">
    <source>
        <dbReference type="ARBA" id="ARBA00022555"/>
    </source>
</evidence>
<dbReference type="PANTHER" id="PTHR45846:SF1">
    <property type="entry name" value="TRNA-DIHYDROURIDINE(47) SYNTHASE [NAD(P)(+)]-LIKE"/>
    <property type="match status" value="1"/>
</dbReference>
<evidence type="ECO:0000256" key="10">
    <source>
        <dbReference type="ARBA" id="ARBA00048205"/>
    </source>
</evidence>
<feature type="binding site" evidence="14">
    <location>
        <position position="140"/>
    </location>
    <ligand>
        <name>FMN</name>
        <dbReference type="ChEBI" id="CHEBI:58210"/>
    </ligand>
</feature>
<feature type="domain" description="DUS-like FMN-binding" evidence="15">
    <location>
        <begin position="14"/>
        <end position="313"/>
    </location>
</feature>
<dbReference type="InterPro" id="IPR013785">
    <property type="entry name" value="Aldolase_TIM"/>
</dbReference>
<evidence type="ECO:0000256" key="6">
    <source>
        <dbReference type="ARBA" id="ARBA00022694"/>
    </source>
</evidence>
<feature type="active site" description="Proton donor" evidence="13">
    <location>
        <position position="100"/>
    </location>
</feature>
<evidence type="ECO:0000259" key="15">
    <source>
        <dbReference type="Pfam" id="PF01207"/>
    </source>
</evidence>
<evidence type="ECO:0000256" key="5">
    <source>
        <dbReference type="ARBA" id="ARBA00022643"/>
    </source>
</evidence>
<dbReference type="GO" id="GO:0000049">
    <property type="term" value="F:tRNA binding"/>
    <property type="evidence" value="ECO:0007669"/>
    <property type="project" value="UniProtKB-KW"/>
</dbReference>
<sequence length="322" mass="34466">MQIGSLQVEGFAALAPMAGVADRAFRELCRAYGAAYTVSEMVSAKGLSMGDRKSKALMRLSDEERPAGVQIFGSDPVVMAESVRMVLQSDPQFIDINMGCPAPKIAGNGGGAALMRDPALAERIVRAVVHAAERVPVTVKIRAGWDESSLNAVDMAKRAEAAGAAAITVHGRTRAQMYAPPVLFDSIAAVKQAVAIPVIGNGDIVDGPSAKRMLEQTGCDFLLVGRGALGSPWVFRQISAYLTDGTTPDAPDAKERMRVMCAHVRKICQYKGERVGIREARKHAAWYVKGIRGAAAYRRELSQLESVAQLERIAESIAQENG</sequence>
<keyword evidence="9 12" id="KW-0560">Oxidoreductase</keyword>
<feature type="binding site" evidence="14">
    <location>
        <position position="70"/>
    </location>
    <ligand>
        <name>FMN</name>
        <dbReference type="ChEBI" id="CHEBI:58210"/>
    </ligand>
</feature>
<evidence type="ECO:0000256" key="13">
    <source>
        <dbReference type="PIRSR" id="PIRSR006621-1"/>
    </source>
</evidence>
<keyword evidence="14" id="KW-0547">Nucleotide-binding</keyword>
<dbReference type="EMBL" id="DVMW01000001">
    <property type="protein sequence ID" value="HIU35003.1"/>
    <property type="molecule type" value="Genomic_DNA"/>
</dbReference>
<dbReference type="Proteomes" id="UP000824071">
    <property type="component" value="Unassembled WGS sequence"/>
</dbReference>
<keyword evidence="5 12" id="KW-0288">FMN</keyword>
<dbReference type="CDD" id="cd02801">
    <property type="entry name" value="DUS_like_FMN"/>
    <property type="match status" value="1"/>
</dbReference>
<evidence type="ECO:0000313" key="17">
    <source>
        <dbReference type="Proteomes" id="UP000824071"/>
    </source>
</evidence>
<keyword evidence="7" id="KW-0521">NADP</keyword>
<comment type="catalytic activity">
    <reaction evidence="11">
        <text>a 5,6-dihydrouridine in tRNA + NAD(+) = a uridine in tRNA + NADH + H(+)</text>
        <dbReference type="Rhea" id="RHEA:54452"/>
        <dbReference type="Rhea" id="RHEA-COMP:13339"/>
        <dbReference type="Rhea" id="RHEA-COMP:13887"/>
        <dbReference type="ChEBI" id="CHEBI:15378"/>
        <dbReference type="ChEBI" id="CHEBI:57540"/>
        <dbReference type="ChEBI" id="CHEBI:57945"/>
        <dbReference type="ChEBI" id="CHEBI:65315"/>
        <dbReference type="ChEBI" id="CHEBI:74443"/>
    </reaction>
</comment>
<protein>
    <recommendedName>
        <fullName evidence="12">tRNA-dihydrouridine synthase</fullName>
        <ecNumber evidence="12">1.3.1.-</ecNumber>
    </recommendedName>
</protein>
<dbReference type="Gene3D" id="3.20.20.70">
    <property type="entry name" value="Aldolase class I"/>
    <property type="match status" value="1"/>
</dbReference>
<evidence type="ECO:0000256" key="11">
    <source>
        <dbReference type="ARBA" id="ARBA00048802"/>
    </source>
</evidence>
<evidence type="ECO:0000256" key="4">
    <source>
        <dbReference type="ARBA" id="ARBA00022630"/>
    </source>
</evidence>
<evidence type="ECO:0000256" key="8">
    <source>
        <dbReference type="ARBA" id="ARBA00022884"/>
    </source>
</evidence>
<comment type="cofactor">
    <cofactor evidence="1 12 14">
        <name>FMN</name>
        <dbReference type="ChEBI" id="CHEBI:58210"/>
    </cofactor>
</comment>
<dbReference type="NCBIfam" id="TIGR00737">
    <property type="entry name" value="nifR3_yhdG"/>
    <property type="match status" value="1"/>
</dbReference>
<organism evidence="16 17">
    <name type="scientific">Candidatus Fimenecus excrementigallinarum</name>
    <dbReference type="NCBI Taxonomy" id="2840816"/>
    <lineage>
        <taxon>Bacteria</taxon>
        <taxon>Bacillati</taxon>
        <taxon>Bacillota</taxon>
        <taxon>Clostridia</taxon>
        <taxon>Candidatus Fimenecus</taxon>
    </lineage>
</organism>
<dbReference type="GO" id="GO:0017150">
    <property type="term" value="F:tRNA dihydrouridine synthase activity"/>
    <property type="evidence" value="ECO:0007669"/>
    <property type="project" value="InterPro"/>
</dbReference>
<name>A0A9D1ID25_9FIRM</name>
<reference evidence="16" key="1">
    <citation type="submission" date="2020-10" db="EMBL/GenBank/DDBJ databases">
        <authorList>
            <person name="Gilroy R."/>
        </authorList>
    </citation>
    <scope>NUCLEOTIDE SEQUENCE</scope>
    <source>
        <strain evidence="16">ChiGjej1B1-19959</strain>
    </source>
</reference>
<dbReference type="GO" id="GO:0050660">
    <property type="term" value="F:flavin adenine dinucleotide binding"/>
    <property type="evidence" value="ECO:0007669"/>
    <property type="project" value="InterPro"/>
</dbReference>
<feature type="binding site" evidence="14">
    <location>
        <position position="170"/>
    </location>
    <ligand>
        <name>FMN</name>
        <dbReference type="ChEBI" id="CHEBI:58210"/>
    </ligand>
</feature>
<dbReference type="InterPro" id="IPR035587">
    <property type="entry name" value="DUS-like_FMN-bd"/>
</dbReference>